<dbReference type="Pfam" id="PF00389">
    <property type="entry name" value="2-Hacid_dh"/>
    <property type="match status" value="1"/>
</dbReference>
<comment type="catalytic activity">
    <reaction evidence="8 9">
        <text>(2R)-3-phosphoglycerate + NAD(+) = 3-phosphooxypyruvate + NADH + H(+)</text>
        <dbReference type="Rhea" id="RHEA:12641"/>
        <dbReference type="ChEBI" id="CHEBI:15378"/>
        <dbReference type="ChEBI" id="CHEBI:18110"/>
        <dbReference type="ChEBI" id="CHEBI:57540"/>
        <dbReference type="ChEBI" id="CHEBI:57945"/>
        <dbReference type="ChEBI" id="CHEBI:58272"/>
        <dbReference type="EC" id="1.1.1.95"/>
    </reaction>
</comment>
<dbReference type="InterPro" id="IPR006236">
    <property type="entry name" value="PGDH"/>
</dbReference>
<dbReference type="GO" id="GO:0006564">
    <property type="term" value="P:L-serine biosynthetic process"/>
    <property type="evidence" value="ECO:0007669"/>
    <property type="project" value="UniProtKB-UniRule"/>
</dbReference>
<evidence type="ECO:0000256" key="3">
    <source>
        <dbReference type="ARBA" id="ARBA00005854"/>
    </source>
</evidence>
<keyword evidence="9" id="KW-0028">Amino-acid biosynthesis</keyword>
<dbReference type="EC" id="1.1.1.95" evidence="9"/>
<dbReference type="PROSITE" id="PS51671">
    <property type="entry name" value="ACT"/>
    <property type="match status" value="1"/>
</dbReference>
<organism evidence="11 12">
    <name type="scientific">Saliterribacillus persicus</name>
    <dbReference type="NCBI Taxonomy" id="930114"/>
    <lineage>
        <taxon>Bacteria</taxon>
        <taxon>Bacillati</taxon>
        <taxon>Bacillota</taxon>
        <taxon>Bacilli</taxon>
        <taxon>Bacillales</taxon>
        <taxon>Bacillaceae</taxon>
        <taxon>Saliterribacillus</taxon>
    </lineage>
</organism>
<dbReference type="InterPro" id="IPR029752">
    <property type="entry name" value="D-isomer_DH_CS1"/>
</dbReference>
<name>A0A368X9B6_9BACI</name>
<dbReference type="InterPro" id="IPR029009">
    <property type="entry name" value="ASB_dom_sf"/>
</dbReference>
<dbReference type="InterPro" id="IPR045865">
    <property type="entry name" value="ACT-like_dom_sf"/>
</dbReference>
<dbReference type="OrthoDB" id="9805416at2"/>
<dbReference type="Gene3D" id="3.30.70.260">
    <property type="match status" value="1"/>
</dbReference>
<dbReference type="NCBIfam" id="TIGR01327">
    <property type="entry name" value="PGDH"/>
    <property type="match status" value="1"/>
</dbReference>
<dbReference type="SUPFAM" id="SSF55021">
    <property type="entry name" value="ACT-like"/>
    <property type="match status" value="1"/>
</dbReference>
<dbReference type="CDD" id="cd04902">
    <property type="entry name" value="ACT_3PGDH-xct"/>
    <property type="match status" value="1"/>
</dbReference>
<dbReference type="Pfam" id="PF19304">
    <property type="entry name" value="PGDH_inter"/>
    <property type="match status" value="1"/>
</dbReference>
<dbReference type="InterPro" id="IPR002912">
    <property type="entry name" value="ACT_dom"/>
</dbReference>
<keyword evidence="5 9" id="KW-0560">Oxidoreductase</keyword>
<reference evidence="11 12" key="1">
    <citation type="submission" date="2018-07" db="EMBL/GenBank/DDBJ databases">
        <title>Genomic Encyclopedia of Type Strains, Phase IV (KMG-IV): sequencing the most valuable type-strain genomes for metagenomic binning, comparative biology and taxonomic classification.</title>
        <authorList>
            <person name="Goeker M."/>
        </authorList>
    </citation>
    <scope>NUCLEOTIDE SEQUENCE [LARGE SCALE GENOMIC DNA]</scope>
    <source>
        <strain evidence="11 12">DSM 27696</strain>
    </source>
</reference>
<comment type="catalytic activity">
    <reaction evidence="7">
        <text>(R)-2-hydroxyglutarate + NAD(+) = 2-oxoglutarate + NADH + H(+)</text>
        <dbReference type="Rhea" id="RHEA:49612"/>
        <dbReference type="ChEBI" id="CHEBI:15378"/>
        <dbReference type="ChEBI" id="CHEBI:15801"/>
        <dbReference type="ChEBI" id="CHEBI:16810"/>
        <dbReference type="ChEBI" id="CHEBI:57540"/>
        <dbReference type="ChEBI" id="CHEBI:57945"/>
        <dbReference type="EC" id="1.1.1.399"/>
    </reaction>
</comment>
<dbReference type="UniPathway" id="UPA00135">
    <property type="reaction ID" value="UER00196"/>
</dbReference>
<dbReference type="InterPro" id="IPR045626">
    <property type="entry name" value="PGDH_ASB_dom"/>
</dbReference>
<dbReference type="PROSITE" id="PS00065">
    <property type="entry name" value="D_2_HYDROXYACID_DH_1"/>
    <property type="match status" value="1"/>
</dbReference>
<dbReference type="CDD" id="cd12173">
    <property type="entry name" value="PGDH_4"/>
    <property type="match status" value="1"/>
</dbReference>
<evidence type="ECO:0000256" key="8">
    <source>
        <dbReference type="ARBA" id="ARBA00048731"/>
    </source>
</evidence>
<dbReference type="EMBL" id="QPJJ01000013">
    <property type="protein sequence ID" value="RCW64553.1"/>
    <property type="molecule type" value="Genomic_DNA"/>
</dbReference>
<dbReference type="InterPro" id="IPR036291">
    <property type="entry name" value="NAD(P)-bd_dom_sf"/>
</dbReference>
<dbReference type="InterPro" id="IPR029753">
    <property type="entry name" value="D-isomer_DH_CS"/>
</dbReference>
<dbReference type="FunFam" id="3.30.1330.90:FF:000003">
    <property type="entry name" value="D-3-phosphoglycerate dehydrogenase"/>
    <property type="match status" value="1"/>
</dbReference>
<dbReference type="GO" id="GO:0004617">
    <property type="term" value="F:phosphoglycerate dehydrogenase activity"/>
    <property type="evidence" value="ECO:0007669"/>
    <property type="project" value="UniProtKB-UniRule"/>
</dbReference>
<evidence type="ECO:0000313" key="12">
    <source>
        <dbReference type="Proteomes" id="UP000252585"/>
    </source>
</evidence>
<proteinExistence type="inferred from homology"/>
<dbReference type="RefSeq" id="WP_114353900.1">
    <property type="nucleotide sequence ID" value="NZ_QPJJ01000013.1"/>
</dbReference>
<dbReference type="FunFam" id="3.30.70.260:FF:000008">
    <property type="entry name" value="D-3-phosphoglycerate dehydrogenase, chloroplastic"/>
    <property type="match status" value="1"/>
</dbReference>
<dbReference type="FunFam" id="3.40.50.720:FF:000021">
    <property type="entry name" value="D-3-phosphoglycerate dehydrogenase"/>
    <property type="match status" value="1"/>
</dbReference>
<dbReference type="Gene3D" id="3.30.1330.90">
    <property type="entry name" value="D-3-phosphoglycerate dehydrogenase, domain 3"/>
    <property type="match status" value="1"/>
</dbReference>
<dbReference type="PANTHER" id="PTHR42938">
    <property type="entry name" value="FORMATE DEHYDROGENASE 1"/>
    <property type="match status" value="1"/>
</dbReference>
<dbReference type="SUPFAM" id="SSF51735">
    <property type="entry name" value="NAD(P)-binding Rossmann-fold domains"/>
    <property type="match status" value="1"/>
</dbReference>
<dbReference type="GO" id="GO:0051287">
    <property type="term" value="F:NAD binding"/>
    <property type="evidence" value="ECO:0007669"/>
    <property type="project" value="UniProtKB-UniRule"/>
</dbReference>
<accession>A0A368X9B6</accession>
<evidence type="ECO:0000313" key="11">
    <source>
        <dbReference type="EMBL" id="RCW64553.1"/>
    </source>
</evidence>
<feature type="domain" description="ACT" evidence="10">
    <location>
        <begin position="456"/>
        <end position="528"/>
    </location>
</feature>
<comment type="pathway">
    <text evidence="2 9">Amino-acid biosynthesis; L-serine biosynthesis; L-serine from 3-phospho-D-glycerate: step 1/3.</text>
</comment>
<dbReference type="Proteomes" id="UP000252585">
    <property type="component" value="Unassembled WGS sequence"/>
</dbReference>
<evidence type="ECO:0000256" key="1">
    <source>
        <dbReference type="ARBA" id="ARBA00003800"/>
    </source>
</evidence>
<comment type="similarity">
    <text evidence="3 9">Belongs to the D-isomer specific 2-hydroxyacid dehydrogenase family.</text>
</comment>
<dbReference type="AlphaFoldDB" id="A0A368X9B6"/>
<dbReference type="InterPro" id="IPR006140">
    <property type="entry name" value="D-isomer_DH_NAD-bd"/>
</dbReference>
<dbReference type="SUPFAM" id="SSF143548">
    <property type="entry name" value="Serine metabolism enzymes domain"/>
    <property type="match status" value="1"/>
</dbReference>
<protein>
    <recommendedName>
        <fullName evidence="4 9">D-3-phosphoglycerate dehydrogenase</fullName>
        <ecNumber evidence="9">1.1.1.95</ecNumber>
    </recommendedName>
</protein>
<comment type="caution">
    <text evidence="11">The sequence shown here is derived from an EMBL/GenBank/DDBJ whole genome shotgun (WGS) entry which is preliminary data.</text>
</comment>
<evidence type="ECO:0000256" key="2">
    <source>
        <dbReference type="ARBA" id="ARBA00005216"/>
    </source>
</evidence>
<keyword evidence="12" id="KW-1185">Reference proteome</keyword>
<dbReference type="SUPFAM" id="SSF52283">
    <property type="entry name" value="Formate/glycerate dehydrogenase catalytic domain-like"/>
    <property type="match status" value="1"/>
</dbReference>
<evidence type="ECO:0000256" key="4">
    <source>
        <dbReference type="ARBA" id="ARBA00021582"/>
    </source>
</evidence>
<keyword evidence="6 9" id="KW-0520">NAD</keyword>
<comment type="function">
    <text evidence="1">Catalyzes the reversible oxidation of 3-phospho-D-glycerate to 3-phosphonooxypyruvate, the first step of the phosphorylated L-serine biosynthesis pathway. Also catalyzes the reversible oxidation of 2-hydroxyglutarate to 2-oxoglutarate.</text>
</comment>
<sequence length="528" mass="57328">MTYKVLISDPLSEDGIQPLRAAEGIEVDVQTDLSADELAEKIGSYDALLVRSQTKVTRDIISQAKNLKIIGRAGVGVDNIDLSAATEYGVIVVNAPDGNTNSAAEHTVAMLMSLARNIPQAFLSLKNKKWDRKTHVGVELKGKTLGVIGMGRIGVEVAMRAKGQRMKVIGYDPFLTKDRAEKLGIDYGTVEDVIKVADFITVHTPLLKETKHMINKAAFDKMKDGVQIINCARGGIIDEDALYDAIKDGKVAGAALDVFEEEPATDHCLLDLPEVIATPHLGASTVEAQENVAIDVSHDVVRYLTEGVARNPVNLPSVPKEILNKIEPYFNLSEKLGTFLTHVCEGVIEEINVSYSGELTEFEVGPLTRNTVKGLLKRHLGDHVNDVNASYLAEKRGIEVNEHKSSQTKGFTNLLKVEVKTKSSTRTVAGTLLNGLGPRIVQVDNYSVDVIPDGHMIFVNHTDQPGVIGKVGSSLAEKNINIAAMQVGRSDVGGEAIMILTVDKHVEDEDLNLLRDLEEIHGVTVIEL</sequence>
<evidence type="ECO:0000256" key="6">
    <source>
        <dbReference type="ARBA" id="ARBA00023027"/>
    </source>
</evidence>
<dbReference type="InterPro" id="IPR006139">
    <property type="entry name" value="D-isomer_2_OHA_DH_cat_dom"/>
</dbReference>
<dbReference type="PANTHER" id="PTHR42938:SF47">
    <property type="entry name" value="HYDROXYPYRUVATE REDUCTASE"/>
    <property type="match status" value="1"/>
</dbReference>
<evidence type="ECO:0000256" key="7">
    <source>
        <dbReference type="ARBA" id="ARBA00048126"/>
    </source>
</evidence>
<keyword evidence="9" id="KW-0718">Serine biosynthesis</keyword>
<evidence type="ECO:0000256" key="5">
    <source>
        <dbReference type="ARBA" id="ARBA00023002"/>
    </source>
</evidence>
<dbReference type="Pfam" id="PF01842">
    <property type="entry name" value="ACT"/>
    <property type="match status" value="1"/>
</dbReference>
<dbReference type="PROSITE" id="PS00670">
    <property type="entry name" value="D_2_HYDROXYACID_DH_2"/>
    <property type="match status" value="1"/>
</dbReference>
<gene>
    <name evidence="11" type="ORF">DFR57_11336</name>
</gene>
<dbReference type="Pfam" id="PF02826">
    <property type="entry name" value="2-Hacid_dh_C"/>
    <property type="match status" value="1"/>
</dbReference>
<dbReference type="Gene3D" id="3.40.50.720">
    <property type="entry name" value="NAD(P)-binding Rossmann-like Domain"/>
    <property type="match status" value="2"/>
</dbReference>
<evidence type="ECO:0000259" key="10">
    <source>
        <dbReference type="PROSITE" id="PS51671"/>
    </source>
</evidence>
<evidence type="ECO:0000256" key="9">
    <source>
        <dbReference type="RuleBase" id="RU363003"/>
    </source>
</evidence>